<dbReference type="InterPro" id="IPR013783">
    <property type="entry name" value="Ig-like_fold"/>
</dbReference>
<dbReference type="CDD" id="cd00063">
    <property type="entry name" value="FN3"/>
    <property type="match status" value="3"/>
</dbReference>
<comment type="caution">
    <text evidence="7">The sequence shown here is derived from an EMBL/GenBank/DDBJ whole genome shotgun (WGS) entry which is preliminary data.</text>
</comment>
<organism evidence="7 8">
    <name type="scientific">Phytomonospora endophytica</name>
    <dbReference type="NCBI Taxonomy" id="714109"/>
    <lineage>
        <taxon>Bacteria</taxon>
        <taxon>Bacillati</taxon>
        <taxon>Actinomycetota</taxon>
        <taxon>Actinomycetes</taxon>
        <taxon>Micromonosporales</taxon>
        <taxon>Micromonosporaceae</taxon>
        <taxon>Phytomonospora</taxon>
    </lineage>
</organism>
<evidence type="ECO:0000313" key="8">
    <source>
        <dbReference type="Proteomes" id="UP000548476"/>
    </source>
</evidence>
<dbReference type="PANTHER" id="PTHR13817:SF151">
    <property type="entry name" value="TITIN"/>
    <property type="match status" value="1"/>
</dbReference>
<keyword evidence="1" id="KW-0677">Repeat</keyword>
<feature type="domain" description="Fibronectin type-III" evidence="6">
    <location>
        <begin position="585"/>
        <end position="671"/>
    </location>
</feature>
<feature type="compositionally biased region" description="Basic and acidic residues" evidence="4">
    <location>
        <begin position="379"/>
        <end position="392"/>
    </location>
</feature>
<sequence>MPGAAVRKLKSKGAVISLVTTVALIAAIVATLLGTGFFSTAVATHDAAAWLWSVMPGEMAHVNGDTGRVDIREELKDAQGHDVEIVQTDEQILLRDLDTGKINAIDPATLQVTGSAETPPGQGINVALHDGKAFIVDSVQGVVRQVDAKTLTPIGEPLRFAAGLTGGVFDNEGKLWFAVPKEGTLVGITPGENGANAKVDNTIGVAEPSHELVISVLREGVAVLDTTGATLTTVYGADDVRNVAVPLNGMAIMPASTDSTIATITVTDGRHVFAVDGESVKDYAVPGEGAELGAAMEWWGRIYVADNATDTVYVFDKDGKVVDEIEIAAGDGLIEMQTRDGHLFINAPYTKNALVVDENHKVKKVDKGVGGILGADIPPEEKVEADPPKPKEAPPGAPRNVRATPGNGSATLSWDAAPNNGAAITKYVVEGALDKTFEVAGNQQVLKIPGLDNGTEYNLTVYAINKKGEGPKGAANPVVPTAEVPDAPGAPTATANPDGTVAIQWPAADGQGNKISGYKVDSIGAGGASQPVGEVGDETTMTVPAGDLTYGQQYAFTVTAIAESGAASDPSAVSATVVPFTKPDKPVNLTATTANAKGTVHATWGAPADNGRPITGYKVTANGASQTVTGTSADIGGIGDGATVQVDVVAINEAGESEAASTTAQAMSKPTVSVGNHSATTNSITVNFSANDGGGQATCKLSAGGKSVDGGCSSITLGGLPASSSFEAVVTVTNAAGSATDKKNVNTNDLGGVTRCVNYGSGDTAVYCNTGIRIYSGPKQSYSKTGTMYNGDRGTAVCKADEGDNVYAYNYNNDKQSTVFIKLSNGSYIPWAWFNLDSGDNTGLLANC</sequence>
<protein>
    <recommendedName>
        <fullName evidence="6">Fibronectin type-III domain-containing protein</fullName>
    </recommendedName>
</protein>
<reference evidence="7 8" key="1">
    <citation type="submission" date="2020-08" db="EMBL/GenBank/DDBJ databases">
        <title>Genomic Encyclopedia of Type Strains, Phase IV (KMG-IV): sequencing the most valuable type-strain genomes for metagenomic binning, comparative biology and taxonomic classification.</title>
        <authorList>
            <person name="Goeker M."/>
        </authorList>
    </citation>
    <scope>NUCLEOTIDE SEQUENCE [LARGE SCALE GENOMIC DNA]</scope>
    <source>
        <strain evidence="7 8">YIM 65646</strain>
    </source>
</reference>
<evidence type="ECO:0000256" key="3">
    <source>
        <dbReference type="ARBA" id="ARBA00023326"/>
    </source>
</evidence>
<keyword evidence="3" id="KW-0624">Polysaccharide degradation</keyword>
<keyword evidence="2" id="KW-0378">Hydrolase</keyword>
<dbReference type="Pfam" id="PF00041">
    <property type="entry name" value="fn3"/>
    <property type="match status" value="3"/>
</dbReference>
<dbReference type="Gene3D" id="2.60.40.10">
    <property type="entry name" value="Immunoglobulins"/>
    <property type="match status" value="3"/>
</dbReference>
<keyword evidence="5" id="KW-1133">Transmembrane helix</keyword>
<feature type="region of interest" description="Disordered" evidence="4">
    <location>
        <begin position="373"/>
        <end position="414"/>
    </location>
</feature>
<evidence type="ECO:0000256" key="4">
    <source>
        <dbReference type="SAM" id="MobiDB-lite"/>
    </source>
</evidence>
<keyword evidence="3" id="KW-0119">Carbohydrate metabolism</keyword>
<feature type="transmembrane region" description="Helical" evidence="5">
    <location>
        <begin position="15"/>
        <end position="38"/>
    </location>
</feature>
<proteinExistence type="predicted"/>
<keyword evidence="5" id="KW-0472">Membrane</keyword>
<dbReference type="PANTHER" id="PTHR13817">
    <property type="entry name" value="TITIN"/>
    <property type="match status" value="1"/>
</dbReference>
<evidence type="ECO:0000259" key="6">
    <source>
        <dbReference type="PROSITE" id="PS50853"/>
    </source>
</evidence>
<dbReference type="EMBL" id="JACHGT010000015">
    <property type="protein sequence ID" value="MBB6038082.1"/>
    <property type="molecule type" value="Genomic_DNA"/>
</dbReference>
<dbReference type="Gene3D" id="2.120.10.30">
    <property type="entry name" value="TolB, C-terminal domain"/>
    <property type="match status" value="1"/>
</dbReference>
<evidence type="ECO:0000313" key="7">
    <source>
        <dbReference type="EMBL" id="MBB6038082.1"/>
    </source>
</evidence>
<dbReference type="InterPro" id="IPR011042">
    <property type="entry name" value="6-blade_b-propeller_TolB-like"/>
</dbReference>
<keyword evidence="8" id="KW-1185">Reference proteome</keyword>
<keyword evidence="2" id="KW-0326">Glycosidase</keyword>
<keyword evidence="5" id="KW-0812">Transmembrane</keyword>
<evidence type="ECO:0000256" key="2">
    <source>
        <dbReference type="ARBA" id="ARBA00023295"/>
    </source>
</evidence>
<dbReference type="RefSeq" id="WP_184790890.1">
    <property type="nucleotide sequence ID" value="NZ_BONT01000048.1"/>
</dbReference>
<dbReference type="AlphaFoldDB" id="A0A841FX19"/>
<dbReference type="Proteomes" id="UP000548476">
    <property type="component" value="Unassembled WGS sequence"/>
</dbReference>
<name>A0A841FX19_9ACTN</name>
<dbReference type="InterPro" id="IPR036116">
    <property type="entry name" value="FN3_sf"/>
</dbReference>
<dbReference type="InterPro" id="IPR003961">
    <property type="entry name" value="FN3_dom"/>
</dbReference>
<dbReference type="SUPFAM" id="SSF49265">
    <property type="entry name" value="Fibronectin type III"/>
    <property type="match status" value="2"/>
</dbReference>
<accession>A0A841FX19</accession>
<evidence type="ECO:0000256" key="1">
    <source>
        <dbReference type="ARBA" id="ARBA00022737"/>
    </source>
</evidence>
<dbReference type="GO" id="GO:0016798">
    <property type="term" value="F:hydrolase activity, acting on glycosyl bonds"/>
    <property type="evidence" value="ECO:0007669"/>
    <property type="project" value="UniProtKB-KW"/>
</dbReference>
<dbReference type="PROSITE" id="PS50853">
    <property type="entry name" value="FN3"/>
    <property type="match status" value="3"/>
</dbReference>
<feature type="domain" description="Fibronectin type-III" evidence="6">
    <location>
        <begin position="394"/>
        <end position="484"/>
    </location>
</feature>
<dbReference type="SUPFAM" id="SSF101898">
    <property type="entry name" value="NHL repeat"/>
    <property type="match status" value="1"/>
</dbReference>
<gene>
    <name evidence="7" type="ORF">HNR73_005962</name>
</gene>
<dbReference type="GO" id="GO:0000272">
    <property type="term" value="P:polysaccharide catabolic process"/>
    <property type="evidence" value="ECO:0007669"/>
    <property type="project" value="UniProtKB-KW"/>
</dbReference>
<evidence type="ECO:0000256" key="5">
    <source>
        <dbReference type="SAM" id="Phobius"/>
    </source>
</evidence>
<dbReference type="SMART" id="SM00060">
    <property type="entry name" value="FN3"/>
    <property type="match status" value="4"/>
</dbReference>
<dbReference type="InterPro" id="IPR050964">
    <property type="entry name" value="Striated_Muscle_Regulatory"/>
</dbReference>
<feature type="domain" description="Fibronectin type-III" evidence="6">
    <location>
        <begin position="487"/>
        <end position="584"/>
    </location>
</feature>